<dbReference type="InterPro" id="IPR045065">
    <property type="entry name" value="XPO1/5"/>
</dbReference>
<feature type="compositionally biased region" description="Low complexity" evidence="1">
    <location>
        <begin position="1042"/>
        <end position="1057"/>
    </location>
</feature>
<reference evidence="3 4" key="2">
    <citation type="journal article" date="2021" name="Curr. Genet.">
        <title>Genetic response to nitrogen starvation in the aggressive Eucalyptus foliar pathogen Teratosphaeria destructans.</title>
        <authorList>
            <person name="Havenga M."/>
            <person name="Wingfield B.D."/>
            <person name="Wingfield M.J."/>
            <person name="Dreyer L.L."/>
            <person name="Roets F."/>
            <person name="Aylward J."/>
        </authorList>
    </citation>
    <scope>NUCLEOTIDE SEQUENCE [LARGE SCALE GENOMIC DNA]</scope>
    <source>
        <strain evidence="3">CMW44962</strain>
    </source>
</reference>
<dbReference type="OrthoDB" id="2215036at2759"/>
<dbReference type="PANTHER" id="PTHR11223:SF3">
    <property type="entry name" value="EXPORTIN-5"/>
    <property type="match status" value="1"/>
</dbReference>
<keyword evidence="4" id="KW-1185">Reference proteome</keyword>
<gene>
    <name evidence="3" type="ORF">Tdes44962_MAKER00819</name>
</gene>
<proteinExistence type="predicted"/>
<dbReference type="EMBL" id="RIBY02002311">
    <property type="protein sequence ID" value="KAH9819830.1"/>
    <property type="molecule type" value="Genomic_DNA"/>
</dbReference>
<dbReference type="GO" id="GO:0003723">
    <property type="term" value="F:RNA binding"/>
    <property type="evidence" value="ECO:0007669"/>
    <property type="project" value="TreeGrafter"/>
</dbReference>
<dbReference type="SUPFAM" id="SSF48371">
    <property type="entry name" value="ARM repeat"/>
    <property type="match status" value="1"/>
</dbReference>
<dbReference type="InterPro" id="IPR016024">
    <property type="entry name" value="ARM-type_fold"/>
</dbReference>
<dbReference type="Pfam" id="PF19273">
    <property type="entry name" value="Exportin-5"/>
    <property type="match status" value="1"/>
</dbReference>
<dbReference type="InterPro" id="IPR045478">
    <property type="entry name" value="Exportin-5_C"/>
</dbReference>
<name>A0A9W7VYY6_9PEZI</name>
<dbReference type="PANTHER" id="PTHR11223">
    <property type="entry name" value="EXPORTIN 1/5"/>
    <property type="match status" value="1"/>
</dbReference>
<dbReference type="GO" id="GO:0005049">
    <property type="term" value="F:nuclear export signal receptor activity"/>
    <property type="evidence" value="ECO:0007669"/>
    <property type="project" value="InterPro"/>
</dbReference>
<dbReference type="GO" id="GO:0005737">
    <property type="term" value="C:cytoplasm"/>
    <property type="evidence" value="ECO:0007669"/>
    <property type="project" value="TreeGrafter"/>
</dbReference>
<organism evidence="3 4">
    <name type="scientific">Teratosphaeria destructans</name>
    <dbReference type="NCBI Taxonomy" id="418781"/>
    <lineage>
        <taxon>Eukaryota</taxon>
        <taxon>Fungi</taxon>
        <taxon>Dikarya</taxon>
        <taxon>Ascomycota</taxon>
        <taxon>Pezizomycotina</taxon>
        <taxon>Dothideomycetes</taxon>
        <taxon>Dothideomycetidae</taxon>
        <taxon>Mycosphaerellales</taxon>
        <taxon>Teratosphaeriaceae</taxon>
        <taxon>Teratosphaeria</taxon>
    </lineage>
</organism>
<dbReference type="GO" id="GO:0006611">
    <property type="term" value="P:protein export from nucleus"/>
    <property type="evidence" value="ECO:0007669"/>
    <property type="project" value="InterPro"/>
</dbReference>
<dbReference type="Proteomes" id="UP001138500">
    <property type="component" value="Unassembled WGS sequence"/>
</dbReference>
<dbReference type="InterPro" id="IPR011989">
    <property type="entry name" value="ARM-like"/>
</dbReference>
<feature type="domain" description="Exportin-5 C-terminal" evidence="2">
    <location>
        <begin position="348"/>
        <end position="1204"/>
    </location>
</feature>
<evidence type="ECO:0000259" key="2">
    <source>
        <dbReference type="Pfam" id="PF19273"/>
    </source>
</evidence>
<protein>
    <submittedName>
        <fullName evidence="3">Importin-beta N-terminal domain</fullName>
    </submittedName>
</protein>
<reference evidence="3 4" key="1">
    <citation type="journal article" date="2018" name="IMA Fungus">
        <title>IMA Genome-F 10: Nine draft genome sequences of Claviceps purpurea s.lat., including C. arundinis, C. humidiphila, and C. cf. spartinae, pseudomolecules for the pitch canker pathogen Fusarium circinatum, draft genome of Davidsoniella eucalypti, Grosmannia galeiformis, Quambalaria eucalypti, and Teratosphaeria destructans.</title>
        <authorList>
            <person name="Wingfield B.D."/>
            <person name="Liu M."/>
            <person name="Nguyen H.D."/>
            <person name="Lane F.A."/>
            <person name="Morgan S.W."/>
            <person name="De Vos L."/>
            <person name="Wilken P.M."/>
            <person name="Duong T.A."/>
            <person name="Aylward J."/>
            <person name="Coetzee M.P."/>
            <person name="Dadej K."/>
            <person name="De Beer Z.W."/>
            <person name="Findlay W."/>
            <person name="Havenga M."/>
            <person name="Kolarik M."/>
            <person name="Menzies J.G."/>
            <person name="Naidoo K."/>
            <person name="Pochopski O."/>
            <person name="Shoukouhi P."/>
            <person name="Santana Q.C."/>
            <person name="Seifert K.A."/>
            <person name="Soal N."/>
            <person name="Steenkamp E.T."/>
            <person name="Tatham C.T."/>
            <person name="van der Nest M.A."/>
            <person name="Wingfield M.J."/>
        </authorList>
    </citation>
    <scope>NUCLEOTIDE SEQUENCE [LARGE SCALE GENOMIC DNA]</scope>
    <source>
        <strain evidence="3">CMW44962</strain>
    </source>
</reference>
<sequence length="1285" mass="143767">MDGAFSTYWTQPASSLPQLETVKQALEATLNPRVSNELRQQALQHLEALKNQPDAPHYGFILAEDWNQNDAVRYYGLQLLEYAVRHRWIEYGDVQTGQLRTWIKCLAGSLRVQDALFLRNKVAQVWVELAKRCWADEWTDMDHLLVTLWDKSPQEKGVVNKIFVLYVLETLSEEIVNSEDAVAGLRIEVLGTCLNEIMIPQGLWEEYARTRSGRKGTEVRAEGPGWLARMCGFFADCVKQATLGGDEHEMARCAVKALNAMCPTMNWISLKAAVEANCVNCCFVPFHAEDVALQTAATETLYVLLSRPYGSHWHDAWVTLQRQALRPDRVAMVRQAFDRTAVAPGEDEEKYTLQKKMSEVLAVLADNVSSHPDLLSPESGDTCKVYGPDFFDLLLCVLQSKSLVVSIPVLHSWSKTMAVTDGSIVDILLKALETLIRTCSERLLRYENLQDNLQSGTEDGILQFLDQDFDTIPERHAFLGNYRRYCTSIIQAIARIRPSEALQHVLADMRRMLESGPYTSTQGFQASSYSKDSVAVLRFDAQFNVVAAALKGFQLWVQDISALTWSETQYMRAENDKASAEQSLREWSKGVIGLQVDDPEVAAQVLQTLVSILRAVKKDTEFVLVIVQRLLTMRVDDQPAYSSFSDAVKGLEGWRVLELQKLALAFAPELLEVYQELEPRIEELAQRHSDDPRLVWGFKAFLFMIIHRAPDIEPQQRMDRLHQMLQPVYQAWLDPSLGASVQNLESFCAALGMRDLPSFYKSYRFDQIQDWSAHQLDDAGKVRQNEIREAGDRVPLRMTKSLLGAATEKLHSGSQEFEMASTLWSPLIPTILPSLLHMLRQAQAFHQIQNWSRLPEDLQAVVKRTLQDRFWQSGISNESKEEFYRRISGSKTSYEGFASTVRGTMRGIREQGYHVVYLLTKFDEQFYGLTDLAEPLAAALFADAGALSANHLHPIINLTTGLVQRCPPKYRSAFLPPLLKQLFVSLDAKISAEWAANAAAEEKRTGEDDELGDEMRTESVLRQLTYSMVSFVPFLLEFDKQQQQQRQQHHQQQQQQRGSNGGVPPPTNGHAQLPQHPLSDLVLNDPTILEPLLLFATHTLRIHDTRSVSTITRVFRNLLPVFTATSTSPAAPQVREYIASEVLKATISSLNEPYFADLQRDLAGLIAQIIALYADLTGAVRAVLMSLPHMAAEKVERVVARLVKAGGGGGDRLGRSLVLELLEGVRGVSIYEAGKISVVGAVGSGGGRKRGGGVAEKYAMEVEQGAVVQGGGEEGLDGLAGMFGE</sequence>
<accession>A0A9W7VYY6</accession>
<comment type="caution">
    <text evidence="3">The sequence shown here is derived from an EMBL/GenBank/DDBJ whole genome shotgun (WGS) entry which is preliminary data.</text>
</comment>
<evidence type="ECO:0000313" key="3">
    <source>
        <dbReference type="EMBL" id="KAH9819830.1"/>
    </source>
</evidence>
<dbReference type="GO" id="GO:0006405">
    <property type="term" value="P:RNA export from nucleus"/>
    <property type="evidence" value="ECO:0007669"/>
    <property type="project" value="TreeGrafter"/>
</dbReference>
<dbReference type="GO" id="GO:0042565">
    <property type="term" value="C:RNA nuclear export complex"/>
    <property type="evidence" value="ECO:0007669"/>
    <property type="project" value="TreeGrafter"/>
</dbReference>
<dbReference type="GO" id="GO:0005634">
    <property type="term" value="C:nucleus"/>
    <property type="evidence" value="ECO:0007669"/>
    <property type="project" value="TreeGrafter"/>
</dbReference>
<feature type="region of interest" description="Disordered" evidence="1">
    <location>
        <begin position="1042"/>
        <end position="1077"/>
    </location>
</feature>
<evidence type="ECO:0000256" key="1">
    <source>
        <dbReference type="SAM" id="MobiDB-lite"/>
    </source>
</evidence>
<evidence type="ECO:0000313" key="4">
    <source>
        <dbReference type="Proteomes" id="UP001138500"/>
    </source>
</evidence>
<dbReference type="Gene3D" id="1.25.10.10">
    <property type="entry name" value="Leucine-rich Repeat Variant"/>
    <property type="match status" value="1"/>
</dbReference>